<evidence type="ECO:0000313" key="2">
    <source>
        <dbReference type="Proteomes" id="UP000019753"/>
    </source>
</evidence>
<accession>A0A021VLW2</accession>
<dbReference type="EMBL" id="AXCW01000314">
    <property type="protein sequence ID" value="EYR62161.1"/>
    <property type="molecule type" value="Genomic_DNA"/>
</dbReference>
<gene>
    <name evidence="1" type="ORF">N866_11175</name>
</gene>
<keyword evidence="2" id="KW-1185">Reference proteome</keyword>
<protein>
    <submittedName>
        <fullName evidence="1">Uncharacterized protein</fullName>
    </submittedName>
</protein>
<sequence>MMSGSLLVRPAGAAVAAAMTFAPQAIVTTETSRRVEHLSMSTSDEVWFALPVTSTTREVVTVVDGTVTDRAHLADDNAYWQGVRAAVSSLWADDWDSPEDSVYDTW</sequence>
<organism evidence="1 2">
    <name type="scientific">Actinotalea ferrariae CF5-4</name>
    <dbReference type="NCBI Taxonomy" id="948458"/>
    <lineage>
        <taxon>Bacteria</taxon>
        <taxon>Bacillati</taxon>
        <taxon>Actinomycetota</taxon>
        <taxon>Actinomycetes</taxon>
        <taxon>Micrococcales</taxon>
        <taxon>Cellulomonadaceae</taxon>
        <taxon>Actinotalea</taxon>
    </lineage>
</organism>
<reference evidence="1 2" key="1">
    <citation type="submission" date="2014-01" db="EMBL/GenBank/DDBJ databases">
        <title>Actinotalea ferrariae CF5-4.</title>
        <authorList>
            <person name="Chen F."/>
            <person name="Li Y."/>
            <person name="Wang G."/>
        </authorList>
    </citation>
    <scope>NUCLEOTIDE SEQUENCE [LARGE SCALE GENOMIC DNA]</scope>
    <source>
        <strain evidence="1 2">CF5-4</strain>
    </source>
</reference>
<dbReference type="Proteomes" id="UP000019753">
    <property type="component" value="Unassembled WGS sequence"/>
</dbReference>
<proteinExistence type="predicted"/>
<comment type="caution">
    <text evidence="1">The sequence shown here is derived from an EMBL/GenBank/DDBJ whole genome shotgun (WGS) entry which is preliminary data.</text>
</comment>
<dbReference type="AlphaFoldDB" id="A0A021VLW2"/>
<evidence type="ECO:0000313" key="1">
    <source>
        <dbReference type="EMBL" id="EYR62161.1"/>
    </source>
</evidence>
<name>A0A021VLW2_9CELL</name>